<keyword evidence="1" id="KW-1133">Transmembrane helix</keyword>
<dbReference type="Proteomes" id="UP000460298">
    <property type="component" value="Unassembled WGS sequence"/>
</dbReference>
<reference evidence="2 3" key="1">
    <citation type="submission" date="2019-10" db="EMBL/GenBank/DDBJ databases">
        <title>Extracellular Electron Transfer in a Candidatus Methanoperedens spp. Enrichment Culture.</title>
        <authorList>
            <person name="Berger S."/>
            <person name="Rangel Shaw D."/>
            <person name="Berben T."/>
            <person name="In 'T Zandt M."/>
            <person name="Frank J."/>
            <person name="Reimann J."/>
            <person name="Jetten M.S.M."/>
            <person name="Welte C.U."/>
        </authorList>
    </citation>
    <scope>NUCLEOTIDE SEQUENCE [LARGE SCALE GENOMIC DNA]</scope>
    <source>
        <strain evidence="2">SB12</strain>
    </source>
</reference>
<evidence type="ECO:0000256" key="1">
    <source>
        <dbReference type="SAM" id="Phobius"/>
    </source>
</evidence>
<feature type="transmembrane region" description="Helical" evidence="1">
    <location>
        <begin position="166"/>
        <end position="187"/>
    </location>
</feature>
<evidence type="ECO:0000313" key="3">
    <source>
        <dbReference type="Proteomes" id="UP000460298"/>
    </source>
</evidence>
<protein>
    <recommendedName>
        <fullName evidence="4">Class I SAM-dependent methyltransferase</fullName>
    </recommendedName>
</protein>
<dbReference type="EMBL" id="WBUI01000058">
    <property type="protein sequence ID" value="KAB2928088.1"/>
    <property type="molecule type" value="Genomic_DNA"/>
</dbReference>
<name>A0A833GWB6_9LEPT</name>
<keyword evidence="1" id="KW-0812">Transmembrane</keyword>
<organism evidence="2 3">
    <name type="scientific">Leptonema illini</name>
    <dbReference type="NCBI Taxonomy" id="183"/>
    <lineage>
        <taxon>Bacteria</taxon>
        <taxon>Pseudomonadati</taxon>
        <taxon>Spirochaetota</taxon>
        <taxon>Spirochaetia</taxon>
        <taxon>Leptospirales</taxon>
        <taxon>Leptospiraceae</taxon>
        <taxon>Leptonema</taxon>
    </lineage>
</organism>
<gene>
    <name evidence="2" type="ORF">F9K24_22235</name>
</gene>
<evidence type="ECO:0000313" key="2">
    <source>
        <dbReference type="EMBL" id="KAB2928088.1"/>
    </source>
</evidence>
<feature type="transmembrane region" description="Helical" evidence="1">
    <location>
        <begin position="193"/>
        <end position="214"/>
    </location>
</feature>
<proteinExistence type="predicted"/>
<evidence type="ECO:0008006" key="4">
    <source>
        <dbReference type="Google" id="ProtNLM"/>
    </source>
</evidence>
<dbReference type="AlphaFoldDB" id="A0A833GWB6"/>
<comment type="caution">
    <text evidence="2">The sequence shown here is derived from an EMBL/GenBank/DDBJ whole genome shotgun (WGS) entry which is preliminary data.</text>
</comment>
<sequence length="254" mass="28890">MKRRQLFEFLDLPSIPALFKAFETDYLLFVSQKLRLHRPIVPYVKRLLEKSHAARPCLIDLGSGSGGPAFDLQKELAQDGTHFHLFFTDLQPVPAHMRSATGEDATYCDEPVAADRVPAHLKGPRTMLNVFHHLRPEEARRVLEAAMRDGQPIGIFEANERSVKSLLAMILIVPLLVVFMTPMIRPFSVRRLLFTYIVPVMPLMIAWDGFVSCLRTYMPEDLDALTDGLPGRWEKGFASDERGVRWVYCLGWPA</sequence>
<accession>A0A833GWB6</accession>
<keyword evidence="1" id="KW-0472">Membrane</keyword>